<comment type="pathway">
    <text evidence="1">Cell wall biogenesis; peptidoglycan biosynthesis.</text>
</comment>
<proteinExistence type="predicted"/>
<dbReference type="InterPro" id="IPR038063">
    <property type="entry name" value="Transpep_catalytic_dom"/>
</dbReference>
<keyword evidence="7" id="KW-1133">Transmembrane helix</keyword>
<evidence type="ECO:0000259" key="8">
    <source>
        <dbReference type="Pfam" id="PF03734"/>
    </source>
</evidence>
<dbReference type="Proteomes" id="UP000095780">
    <property type="component" value="Unassembled WGS sequence"/>
</dbReference>
<dbReference type="GO" id="GO:0009252">
    <property type="term" value="P:peptidoglycan biosynthetic process"/>
    <property type="evidence" value="ECO:0007669"/>
    <property type="project" value="UniProtKB-UniPathway"/>
</dbReference>
<name>A0A174Z599_9FIRM</name>
<dbReference type="AlphaFoldDB" id="A0A174Z599"/>
<feature type="compositionally biased region" description="Polar residues" evidence="6">
    <location>
        <begin position="270"/>
        <end position="302"/>
    </location>
</feature>
<keyword evidence="3" id="KW-0133">Cell shape</keyword>
<evidence type="ECO:0000256" key="6">
    <source>
        <dbReference type="SAM" id="MobiDB-lite"/>
    </source>
</evidence>
<dbReference type="Gene3D" id="2.40.440.10">
    <property type="entry name" value="L,D-transpeptidase catalytic domain-like"/>
    <property type="match status" value="1"/>
</dbReference>
<keyword evidence="7" id="KW-0812">Transmembrane</keyword>
<evidence type="ECO:0000313" key="10">
    <source>
        <dbReference type="Proteomes" id="UP000095780"/>
    </source>
</evidence>
<protein>
    <recommendedName>
        <fullName evidence="8">L,D-TPase catalytic domain-containing protein</fullName>
    </recommendedName>
</protein>
<accession>A0A174Z599</accession>
<organism evidence="9 10">
    <name type="scientific">Lachnospira eligens</name>
    <dbReference type="NCBI Taxonomy" id="39485"/>
    <lineage>
        <taxon>Bacteria</taxon>
        <taxon>Bacillati</taxon>
        <taxon>Bacillota</taxon>
        <taxon>Clostridia</taxon>
        <taxon>Lachnospirales</taxon>
        <taxon>Lachnospiraceae</taxon>
        <taxon>Lachnospira</taxon>
    </lineage>
</organism>
<evidence type="ECO:0000256" key="5">
    <source>
        <dbReference type="ARBA" id="ARBA00023316"/>
    </source>
</evidence>
<dbReference type="InterPro" id="IPR005490">
    <property type="entry name" value="LD_TPept_cat_dom"/>
</dbReference>
<dbReference type="GO" id="GO:0071555">
    <property type="term" value="P:cell wall organization"/>
    <property type="evidence" value="ECO:0007669"/>
    <property type="project" value="UniProtKB-KW"/>
</dbReference>
<keyword evidence="5" id="KW-0961">Cell wall biogenesis/degradation</keyword>
<evidence type="ECO:0000256" key="4">
    <source>
        <dbReference type="ARBA" id="ARBA00022984"/>
    </source>
</evidence>
<feature type="transmembrane region" description="Helical" evidence="7">
    <location>
        <begin position="21"/>
        <end position="41"/>
    </location>
</feature>
<keyword evidence="4" id="KW-0573">Peptidoglycan synthesis</keyword>
<dbReference type="SUPFAM" id="SSF141523">
    <property type="entry name" value="L,D-transpeptidase catalytic domain-like"/>
    <property type="match status" value="1"/>
</dbReference>
<dbReference type="Pfam" id="PF03734">
    <property type="entry name" value="YkuD"/>
    <property type="match status" value="1"/>
</dbReference>
<feature type="compositionally biased region" description="Low complexity" evidence="6">
    <location>
        <begin position="236"/>
        <end position="253"/>
    </location>
</feature>
<sequence>MDFNGYKRTKKFDIKRWFKGTNSIVYLVILVVMVLGLLFVLRTVISMHNSNKNADNVSQEETTGETDSSETDTQTQTIAKNQSYYIRISIAKHTLIVYQLDDNKEFSIPVKAFKVALGPKVAPAKTAISEKSLWRKITDIYYVRYSSRLDNAEYLSTATYYSQSDNNLNPKSYNAIGQNVSEGSILMTCANAKWIYENCGAKTTVEIVEDFDISSDIKVEGISRIADDAYRDPTDNVNGSSNIQNNNVSQYNQTQAETEAVTNDDRPQETEAQTQKNDSGETQPTTVSQQETNTQHTQSSEAQKPYDKTVSE</sequence>
<keyword evidence="7" id="KW-0472">Membrane</keyword>
<feature type="region of interest" description="Disordered" evidence="6">
    <location>
        <begin position="229"/>
        <end position="312"/>
    </location>
</feature>
<dbReference type="EMBL" id="CZBV01000001">
    <property type="protein sequence ID" value="CUQ80079.1"/>
    <property type="molecule type" value="Genomic_DNA"/>
</dbReference>
<dbReference type="GO" id="GO:0008360">
    <property type="term" value="P:regulation of cell shape"/>
    <property type="evidence" value="ECO:0007669"/>
    <property type="project" value="UniProtKB-KW"/>
</dbReference>
<feature type="region of interest" description="Disordered" evidence="6">
    <location>
        <begin position="53"/>
        <end position="75"/>
    </location>
</feature>
<evidence type="ECO:0000256" key="7">
    <source>
        <dbReference type="SAM" id="Phobius"/>
    </source>
</evidence>
<keyword evidence="2" id="KW-0808">Transferase</keyword>
<evidence type="ECO:0000256" key="3">
    <source>
        <dbReference type="ARBA" id="ARBA00022960"/>
    </source>
</evidence>
<dbReference type="GO" id="GO:0016740">
    <property type="term" value="F:transferase activity"/>
    <property type="evidence" value="ECO:0007669"/>
    <property type="project" value="UniProtKB-KW"/>
</dbReference>
<evidence type="ECO:0000256" key="1">
    <source>
        <dbReference type="ARBA" id="ARBA00004752"/>
    </source>
</evidence>
<gene>
    <name evidence="9" type="ORF">ERS852492_00312</name>
</gene>
<dbReference type="CDD" id="cd16913">
    <property type="entry name" value="YkuD_like"/>
    <property type="match status" value="1"/>
</dbReference>
<reference evidence="9 10" key="1">
    <citation type="submission" date="2015-09" db="EMBL/GenBank/DDBJ databases">
        <authorList>
            <consortium name="Pathogen Informatics"/>
        </authorList>
    </citation>
    <scope>NUCLEOTIDE SEQUENCE [LARGE SCALE GENOMIC DNA]</scope>
    <source>
        <strain evidence="9 10">2789STDY5834878</strain>
    </source>
</reference>
<dbReference type="RefSeq" id="WP_055285714.1">
    <property type="nucleotide sequence ID" value="NZ_CABIXW010000001.1"/>
</dbReference>
<evidence type="ECO:0000256" key="2">
    <source>
        <dbReference type="ARBA" id="ARBA00022679"/>
    </source>
</evidence>
<dbReference type="UniPathway" id="UPA00219"/>
<evidence type="ECO:0000313" key="9">
    <source>
        <dbReference type="EMBL" id="CUQ80079.1"/>
    </source>
</evidence>
<feature type="domain" description="L,D-TPase catalytic" evidence="8">
    <location>
        <begin position="84"/>
        <end position="207"/>
    </location>
</feature>